<dbReference type="EMBL" id="JAVRQI010000003">
    <property type="protein sequence ID" value="MDT1061156.1"/>
    <property type="molecule type" value="Genomic_DNA"/>
</dbReference>
<dbReference type="RefSeq" id="WP_311758260.1">
    <property type="nucleotide sequence ID" value="NZ_JAVRQI010000003.1"/>
</dbReference>
<organism evidence="1 2">
    <name type="scientific">Paracoccus broussonetiae</name>
    <dbReference type="NCBI Taxonomy" id="3075834"/>
    <lineage>
        <taxon>Bacteria</taxon>
        <taxon>Pseudomonadati</taxon>
        <taxon>Pseudomonadota</taxon>
        <taxon>Alphaproteobacteria</taxon>
        <taxon>Rhodobacterales</taxon>
        <taxon>Paracoccaceae</taxon>
        <taxon>Paracoccus</taxon>
    </lineage>
</organism>
<evidence type="ECO:0000313" key="2">
    <source>
        <dbReference type="Proteomes" id="UP001251085"/>
    </source>
</evidence>
<gene>
    <name evidence="1" type="ORF">RM190_04745</name>
</gene>
<name>A0ABU3EAB2_9RHOB</name>
<sequence>MTTADPTDYISEAITEHWGERCRTKDTDDFPDIVDNPGRCGCCAAWEQYDALEAAKRENARLKAHIVASCRWCRGTGISGGSGGTGNAKVTLWKCYHGLPEVFGAALATDQKGGETDV</sequence>
<keyword evidence="2" id="KW-1185">Reference proteome</keyword>
<dbReference type="Proteomes" id="UP001251085">
    <property type="component" value="Unassembled WGS sequence"/>
</dbReference>
<proteinExistence type="predicted"/>
<evidence type="ECO:0000313" key="1">
    <source>
        <dbReference type="EMBL" id="MDT1061156.1"/>
    </source>
</evidence>
<accession>A0ABU3EAB2</accession>
<reference evidence="2" key="1">
    <citation type="submission" date="2023-07" db="EMBL/GenBank/DDBJ databases">
        <title>Characterization of two Paracoccaceae strains isolated from Phycosphere and proposal of Xinfangfangia lacusdiani sp. nov.</title>
        <authorList>
            <person name="Deng Y."/>
            <person name="Zhang Y.Q."/>
        </authorList>
    </citation>
    <scope>NUCLEOTIDE SEQUENCE [LARGE SCALE GENOMIC DNA]</scope>
    <source>
        <strain evidence="2">CPCC 101403</strain>
    </source>
</reference>
<comment type="caution">
    <text evidence="1">The sequence shown here is derived from an EMBL/GenBank/DDBJ whole genome shotgun (WGS) entry which is preliminary data.</text>
</comment>
<protein>
    <submittedName>
        <fullName evidence="1">Uncharacterized protein</fullName>
    </submittedName>
</protein>